<keyword evidence="2" id="KW-0378">Hydrolase</keyword>
<comment type="caution">
    <text evidence="1">Lacks conserved residue(s) required for the propagation of feature annotation.</text>
</comment>
<accession>A0A9X0DCJ3</accession>
<dbReference type="InterPro" id="IPR051560">
    <property type="entry name" value="MAM_domain-containing"/>
</dbReference>
<dbReference type="PRINTS" id="PR00480">
    <property type="entry name" value="ASTACIN"/>
</dbReference>
<dbReference type="InterPro" id="IPR013320">
    <property type="entry name" value="ConA-like_dom_sf"/>
</dbReference>
<evidence type="ECO:0000313" key="7">
    <source>
        <dbReference type="Proteomes" id="UP001163046"/>
    </source>
</evidence>
<feature type="domain" description="MAM" evidence="4">
    <location>
        <begin position="86"/>
        <end position="234"/>
    </location>
</feature>
<feature type="domain" description="Peptidase M12A" evidence="5">
    <location>
        <begin position="1"/>
        <end position="69"/>
    </location>
</feature>
<feature type="region of interest" description="Disordered" evidence="3">
    <location>
        <begin position="99"/>
        <end position="130"/>
    </location>
</feature>
<dbReference type="InterPro" id="IPR000998">
    <property type="entry name" value="MAM_dom"/>
</dbReference>
<keyword evidence="2" id="KW-0479">Metal-binding</keyword>
<evidence type="ECO:0000259" key="4">
    <source>
        <dbReference type="PROSITE" id="PS50060"/>
    </source>
</evidence>
<dbReference type="SUPFAM" id="SSF55486">
    <property type="entry name" value="Metalloproteases ('zincins'), catalytic domain"/>
    <property type="match status" value="1"/>
</dbReference>
<dbReference type="GO" id="GO:0016020">
    <property type="term" value="C:membrane"/>
    <property type="evidence" value="ECO:0007669"/>
    <property type="project" value="InterPro"/>
</dbReference>
<dbReference type="GO" id="GO:0046872">
    <property type="term" value="F:metal ion binding"/>
    <property type="evidence" value="ECO:0007669"/>
    <property type="project" value="UniProtKB-KW"/>
</dbReference>
<dbReference type="Gene3D" id="3.40.390.10">
    <property type="entry name" value="Collagenase (Catalytic Domain)"/>
    <property type="match status" value="1"/>
</dbReference>
<reference evidence="6" key="1">
    <citation type="submission" date="2023-01" db="EMBL/GenBank/DDBJ databases">
        <title>Genome assembly of the deep-sea coral Lophelia pertusa.</title>
        <authorList>
            <person name="Herrera S."/>
            <person name="Cordes E."/>
        </authorList>
    </citation>
    <scope>NUCLEOTIDE SEQUENCE</scope>
    <source>
        <strain evidence="6">USNM1676648</strain>
        <tissue evidence="6">Polyp</tissue>
    </source>
</reference>
<dbReference type="InterPro" id="IPR001506">
    <property type="entry name" value="Peptidase_M12A"/>
</dbReference>
<dbReference type="AlphaFoldDB" id="A0A9X0DCJ3"/>
<dbReference type="OrthoDB" id="291007at2759"/>
<dbReference type="PROSITE" id="PS50060">
    <property type="entry name" value="MAM_2"/>
    <property type="match status" value="1"/>
</dbReference>
<proteinExistence type="predicted"/>
<dbReference type="SUPFAM" id="SSF49899">
    <property type="entry name" value="Concanavalin A-like lectins/glucanases"/>
    <property type="match status" value="1"/>
</dbReference>
<dbReference type="GO" id="GO:0006508">
    <property type="term" value="P:proteolysis"/>
    <property type="evidence" value="ECO:0007669"/>
    <property type="project" value="UniProtKB-KW"/>
</dbReference>
<dbReference type="PROSITE" id="PS51864">
    <property type="entry name" value="ASTACIN"/>
    <property type="match status" value="1"/>
</dbReference>
<keyword evidence="2" id="KW-0645">Protease</keyword>
<dbReference type="Proteomes" id="UP001163046">
    <property type="component" value="Unassembled WGS sequence"/>
</dbReference>
<dbReference type="CDD" id="cd06263">
    <property type="entry name" value="MAM"/>
    <property type="match status" value="1"/>
</dbReference>
<evidence type="ECO:0000256" key="3">
    <source>
        <dbReference type="SAM" id="MobiDB-lite"/>
    </source>
</evidence>
<dbReference type="Pfam" id="PF01400">
    <property type="entry name" value="Astacin"/>
    <property type="match status" value="1"/>
</dbReference>
<keyword evidence="2" id="KW-0862">Zinc</keyword>
<dbReference type="EMBL" id="MU825397">
    <property type="protein sequence ID" value="KAJ7393763.1"/>
    <property type="molecule type" value="Genomic_DNA"/>
</dbReference>
<dbReference type="Gene3D" id="2.60.120.200">
    <property type="match status" value="1"/>
</dbReference>
<dbReference type="PANTHER" id="PTHR23282:SF146">
    <property type="entry name" value="RT07201P-RELATED"/>
    <property type="match status" value="1"/>
</dbReference>
<dbReference type="PANTHER" id="PTHR23282">
    <property type="entry name" value="APICAL ENDOSOMAL GLYCOPROTEIN PRECURSOR"/>
    <property type="match status" value="1"/>
</dbReference>
<organism evidence="6 7">
    <name type="scientific">Desmophyllum pertusum</name>
    <dbReference type="NCBI Taxonomy" id="174260"/>
    <lineage>
        <taxon>Eukaryota</taxon>
        <taxon>Metazoa</taxon>
        <taxon>Cnidaria</taxon>
        <taxon>Anthozoa</taxon>
        <taxon>Hexacorallia</taxon>
        <taxon>Scleractinia</taxon>
        <taxon>Caryophylliina</taxon>
        <taxon>Caryophylliidae</taxon>
        <taxon>Desmophyllum</taxon>
    </lineage>
</organism>
<comment type="caution">
    <text evidence="6">The sequence shown here is derived from an EMBL/GenBank/DDBJ whole genome shotgun (WGS) entry which is preliminary data.</text>
</comment>
<sequence length="234" mass="26142">MEGNFQKSSSVNSLGTTYDYGSIMHYGARYFSKNGQPTIVPKQAGVTIGQRSGLSPTDIMQMKLLYECNGSQPNPSTLPPPSPGSFRCNFDEDICGFEQNQGDDFDWTRRRGPTPSRRTGPNSDKTSGQGYYTYIETSYPRRQGEVAKISRTVTLSGASCLMFYYHMYGSTMGRLRVTLSDIEIFMRSGDQGNQWLMFQQRLEGTGTRVLTFEGTRGSSYRGDAAIDDIVIYDC</sequence>
<dbReference type="SMART" id="SM00137">
    <property type="entry name" value="MAM"/>
    <property type="match status" value="1"/>
</dbReference>
<keyword evidence="2" id="KW-0482">Metalloprotease</keyword>
<gene>
    <name evidence="6" type="ORF">OS493_003422</name>
</gene>
<dbReference type="Pfam" id="PF00629">
    <property type="entry name" value="MAM"/>
    <property type="match status" value="1"/>
</dbReference>
<evidence type="ECO:0000256" key="2">
    <source>
        <dbReference type="RuleBase" id="RU361183"/>
    </source>
</evidence>
<evidence type="ECO:0000313" key="6">
    <source>
        <dbReference type="EMBL" id="KAJ7393763.1"/>
    </source>
</evidence>
<dbReference type="GO" id="GO:0004222">
    <property type="term" value="F:metalloendopeptidase activity"/>
    <property type="evidence" value="ECO:0007669"/>
    <property type="project" value="UniProtKB-UniRule"/>
</dbReference>
<dbReference type="InterPro" id="IPR024079">
    <property type="entry name" value="MetalloPept_cat_dom_sf"/>
</dbReference>
<keyword evidence="7" id="KW-1185">Reference proteome</keyword>
<name>A0A9X0DCJ3_9CNID</name>
<protein>
    <recommendedName>
        <fullName evidence="2">Metalloendopeptidase</fullName>
        <ecNumber evidence="2">3.4.24.-</ecNumber>
    </recommendedName>
</protein>
<dbReference type="EC" id="3.4.24.-" evidence="2"/>
<comment type="cofactor">
    <cofactor evidence="2">
        <name>Zn(2+)</name>
        <dbReference type="ChEBI" id="CHEBI:29105"/>
    </cofactor>
    <text evidence="2">Binds 1 zinc ion per subunit.</text>
</comment>
<evidence type="ECO:0000256" key="1">
    <source>
        <dbReference type="PROSITE-ProRule" id="PRU01211"/>
    </source>
</evidence>
<evidence type="ECO:0000259" key="5">
    <source>
        <dbReference type="PROSITE" id="PS51864"/>
    </source>
</evidence>